<dbReference type="Pfam" id="PF00756">
    <property type="entry name" value="Esterase"/>
    <property type="match status" value="1"/>
</dbReference>
<name>A0A132NA07_HYDSH</name>
<gene>
    <name evidence="1" type="ORF">SA87_01125</name>
</gene>
<dbReference type="InterPro" id="IPR029058">
    <property type="entry name" value="AB_hydrolase_fold"/>
</dbReference>
<evidence type="ECO:0000313" key="2">
    <source>
        <dbReference type="Proteomes" id="UP000243024"/>
    </source>
</evidence>
<accession>A0A132NA07</accession>
<dbReference type="InterPro" id="IPR000801">
    <property type="entry name" value="Esterase-like"/>
</dbReference>
<dbReference type="STRING" id="1484.SA87_01125"/>
<proteinExistence type="predicted"/>
<dbReference type="PANTHER" id="PTHR48098">
    <property type="entry name" value="ENTEROCHELIN ESTERASE-RELATED"/>
    <property type="match status" value="1"/>
</dbReference>
<dbReference type="PANTHER" id="PTHR48098:SF3">
    <property type="entry name" value="IRON(III) ENTEROBACTIN ESTERASE"/>
    <property type="match status" value="1"/>
</dbReference>
<dbReference type="RefSeq" id="WP_066201093.1">
    <property type="nucleotide sequence ID" value="NZ_CBCSAS010000037.1"/>
</dbReference>
<dbReference type="EMBL" id="JXBB01000021">
    <property type="protein sequence ID" value="OAR04300.1"/>
    <property type="molecule type" value="Genomic_DNA"/>
</dbReference>
<protein>
    <recommendedName>
        <fullName evidence="3">Acetyl esterase YjcH</fullName>
    </recommendedName>
</protein>
<keyword evidence="2" id="KW-1185">Reference proteome</keyword>
<comment type="caution">
    <text evidence="1">The sequence shown here is derived from an EMBL/GenBank/DDBJ whole genome shotgun (WGS) entry which is preliminary data.</text>
</comment>
<reference evidence="1 2" key="1">
    <citation type="submission" date="2015-09" db="EMBL/GenBank/DDBJ databases">
        <title>Draft genome sequence of Hydrogenibacillus schlegelii DSM 2000.</title>
        <authorList>
            <person name="Hemp J."/>
        </authorList>
    </citation>
    <scope>NUCLEOTIDE SEQUENCE [LARGE SCALE GENOMIC DNA]</scope>
    <source>
        <strain evidence="1 2">MA 48</strain>
    </source>
</reference>
<dbReference type="OrthoDB" id="9803578at2"/>
<organism evidence="1 2">
    <name type="scientific">Hydrogenibacillus schlegelii</name>
    <name type="common">Bacillus schlegelii</name>
    <dbReference type="NCBI Taxonomy" id="1484"/>
    <lineage>
        <taxon>Bacteria</taxon>
        <taxon>Bacillati</taxon>
        <taxon>Bacillota</taxon>
        <taxon>Bacilli</taxon>
        <taxon>Bacillales</taxon>
        <taxon>Bacillales Family X. Incertae Sedis</taxon>
        <taxon>Hydrogenibacillus</taxon>
    </lineage>
</organism>
<dbReference type="Gene3D" id="3.40.50.1820">
    <property type="entry name" value="alpha/beta hydrolase"/>
    <property type="match status" value="1"/>
</dbReference>
<sequence length="251" mass="27942">MNGRFPEDAYRRKVVSFDVPSACLGRPVTVRVFLPPGDADAEARRALPAVYAQDGQHVFQYGRAATLAHALIAEGVLRPFRLVGIEVNLATRLDEYHPEGRRNAAYRCFFFEELLPAAEARYPVPPSGLRRIAAGDSLGGTVSFDLALDRPDLFQGVISLSTAFVPALLRRLQATKTEAIRHLRVFQYVGTEETAVQTRLGTLDILAMNREGRRLLEANGVDVRYVERPGAHTWGAWQKILPESLRHFFGS</sequence>
<dbReference type="InterPro" id="IPR050583">
    <property type="entry name" value="Mycobacterial_A85_antigen"/>
</dbReference>
<dbReference type="SUPFAM" id="SSF53474">
    <property type="entry name" value="alpha/beta-Hydrolases"/>
    <property type="match status" value="1"/>
</dbReference>
<dbReference type="Proteomes" id="UP000243024">
    <property type="component" value="Unassembled WGS sequence"/>
</dbReference>
<evidence type="ECO:0008006" key="3">
    <source>
        <dbReference type="Google" id="ProtNLM"/>
    </source>
</evidence>
<dbReference type="AlphaFoldDB" id="A0A132NA07"/>
<evidence type="ECO:0000313" key="1">
    <source>
        <dbReference type="EMBL" id="OAR04300.1"/>
    </source>
</evidence>